<accession>A0ACC1LNI2</accession>
<reference evidence="1" key="1">
    <citation type="submission" date="2022-07" db="EMBL/GenBank/DDBJ databases">
        <title>Phylogenomic reconstructions and comparative analyses of Kickxellomycotina fungi.</title>
        <authorList>
            <person name="Reynolds N.K."/>
            <person name="Stajich J.E."/>
            <person name="Barry K."/>
            <person name="Grigoriev I.V."/>
            <person name="Crous P."/>
            <person name="Smith M.E."/>
        </authorList>
    </citation>
    <scope>NUCLEOTIDE SEQUENCE</scope>
    <source>
        <strain evidence="1">CBS 102833</strain>
    </source>
</reference>
<evidence type="ECO:0000313" key="1">
    <source>
        <dbReference type="EMBL" id="KAJ2811858.1"/>
    </source>
</evidence>
<organism evidence="1 2">
    <name type="scientific">Coemansia furcata</name>
    <dbReference type="NCBI Taxonomy" id="417177"/>
    <lineage>
        <taxon>Eukaryota</taxon>
        <taxon>Fungi</taxon>
        <taxon>Fungi incertae sedis</taxon>
        <taxon>Zoopagomycota</taxon>
        <taxon>Kickxellomycotina</taxon>
        <taxon>Kickxellomycetes</taxon>
        <taxon>Kickxellales</taxon>
        <taxon>Kickxellaceae</taxon>
        <taxon>Coemansia</taxon>
    </lineage>
</organism>
<dbReference type="EMBL" id="JANBUP010000344">
    <property type="protein sequence ID" value="KAJ2811858.1"/>
    <property type="molecule type" value="Genomic_DNA"/>
</dbReference>
<dbReference type="Proteomes" id="UP001140096">
    <property type="component" value="Unassembled WGS sequence"/>
</dbReference>
<sequence>MTDVTAFTESTWTLDIGPWTRTVCIVLCLVSILFSTRTLARYRRYFNDDSPAIELPAMFLLPWLGSCDILSAAAHLAQLLQSSSTAGGMLAESSIAMVRRAGLAAQICYFLLHILLAVHTMSAAGVLNPTFDRAVGGYYGPAAGAVAYLVTHRLLTTFPMYSVFYYSVLPLVTLTFVFAAAALVPKAARVKGIRTTVLIGEDEDVEATVSLDDYSAFAKVVAALCLLWHLP</sequence>
<comment type="caution">
    <text evidence="1">The sequence shown here is derived from an EMBL/GenBank/DDBJ whole genome shotgun (WGS) entry which is preliminary data.</text>
</comment>
<protein>
    <submittedName>
        <fullName evidence="1">Uncharacterized protein</fullName>
    </submittedName>
</protein>
<evidence type="ECO:0000313" key="2">
    <source>
        <dbReference type="Proteomes" id="UP001140096"/>
    </source>
</evidence>
<proteinExistence type="predicted"/>
<keyword evidence="2" id="KW-1185">Reference proteome</keyword>
<gene>
    <name evidence="1" type="ORF">H4S07_001793</name>
</gene>
<feature type="non-terminal residue" evidence="1">
    <location>
        <position position="231"/>
    </location>
</feature>
<name>A0ACC1LNI2_9FUNG</name>